<dbReference type="PROSITE" id="PS50878">
    <property type="entry name" value="RT_POL"/>
    <property type="match status" value="1"/>
</dbReference>
<comment type="caution">
    <text evidence="2">The sequence shown here is derived from an EMBL/GenBank/DDBJ whole genome shotgun (WGS) entry which is preliminary data.</text>
</comment>
<reference evidence="2 3" key="1">
    <citation type="submission" date="2024-01" db="EMBL/GenBank/DDBJ databases">
        <title>A telomere-to-telomere, gap-free genome of sweet tea (Lithocarpus litseifolius).</title>
        <authorList>
            <person name="Zhou J."/>
        </authorList>
    </citation>
    <scope>NUCLEOTIDE SEQUENCE [LARGE SCALE GENOMIC DNA]</scope>
    <source>
        <strain evidence="2">Zhou-2022a</strain>
        <tissue evidence="2">Leaf</tissue>
    </source>
</reference>
<name>A0AAW2BSA7_9ROSI</name>
<accession>A0AAW2BSA7</accession>
<organism evidence="2 3">
    <name type="scientific">Lithocarpus litseifolius</name>
    <dbReference type="NCBI Taxonomy" id="425828"/>
    <lineage>
        <taxon>Eukaryota</taxon>
        <taxon>Viridiplantae</taxon>
        <taxon>Streptophyta</taxon>
        <taxon>Embryophyta</taxon>
        <taxon>Tracheophyta</taxon>
        <taxon>Spermatophyta</taxon>
        <taxon>Magnoliopsida</taxon>
        <taxon>eudicotyledons</taxon>
        <taxon>Gunneridae</taxon>
        <taxon>Pentapetalae</taxon>
        <taxon>rosids</taxon>
        <taxon>fabids</taxon>
        <taxon>Fagales</taxon>
        <taxon>Fagaceae</taxon>
        <taxon>Lithocarpus</taxon>
    </lineage>
</organism>
<dbReference type="InterPro" id="IPR043502">
    <property type="entry name" value="DNA/RNA_pol_sf"/>
</dbReference>
<proteinExistence type="predicted"/>
<dbReference type="Proteomes" id="UP001459277">
    <property type="component" value="Unassembled WGS sequence"/>
</dbReference>
<protein>
    <recommendedName>
        <fullName evidence="1">Reverse transcriptase domain-containing protein</fullName>
    </recommendedName>
</protein>
<dbReference type="SUPFAM" id="SSF56672">
    <property type="entry name" value="DNA/RNA polymerases"/>
    <property type="match status" value="1"/>
</dbReference>
<gene>
    <name evidence="2" type="ORF">SO802_028356</name>
</gene>
<dbReference type="InterPro" id="IPR000477">
    <property type="entry name" value="RT_dom"/>
</dbReference>
<dbReference type="AlphaFoldDB" id="A0AAW2BSA7"/>
<evidence type="ECO:0000313" key="3">
    <source>
        <dbReference type="Proteomes" id="UP001459277"/>
    </source>
</evidence>
<keyword evidence="3" id="KW-1185">Reference proteome</keyword>
<evidence type="ECO:0000259" key="1">
    <source>
        <dbReference type="PROSITE" id="PS50878"/>
    </source>
</evidence>
<dbReference type="Pfam" id="PF00078">
    <property type="entry name" value="RVT_1"/>
    <property type="match status" value="1"/>
</dbReference>
<sequence>MYKVQGDPLSPYLFILGQEVLPRMIKQEPAIKGVKASISGPAITHIMYADDIILFSKATRRDAAKINECLDKYCSWSGQKLNRNKSEYHQRISNFFKITSKLDCPVGEANAYHGQEPNIKLDMTGLYKETAKAASPIWKAIEGVKNIIVRGSCYRIGNGAGISVWHDPWVPWINGFRTLPKHGNVEQTPLMVSQLIDQESFAWKTSLIKDLFDPESAEAILSIHLPTTSRPDKLIWLQNPNRKFSVKLAYQLTTQIPPPPPPK</sequence>
<evidence type="ECO:0000313" key="2">
    <source>
        <dbReference type="EMBL" id="KAK9988117.1"/>
    </source>
</evidence>
<feature type="domain" description="Reverse transcriptase" evidence="1">
    <location>
        <begin position="1"/>
        <end position="100"/>
    </location>
</feature>
<dbReference type="EMBL" id="JAZDWU010000010">
    <property type="protein sequence ID" value="KAK9988117.1"/>
    <property type="molecule type" value="Genomic_DNA"/>
</dbReference>